<dbReference type="Proteomes" id="UP000241762">
    <property type="component" value="Chromosome"/>
</dbReference>
<evidence type="ECO:0000313" key="1">
    <source>
        <dbReference type="EMBL" id="AVP87283.1"/>
    </source>
</evidence>
<protein>
    <submittedName>
        <fullName evidence="1">Uncharacterized protein</fullName>
    </submittedName>
</protein>
<dbReference type="EMBL" id="CP027845">
    <property type="protein sequence ID" value="AVP87283.1"/>
    <property type="molecule type" value="Genomic_DNA"/>
</dbReference>
<evidence type="ECO:0000313" key="2">
    <source>
        <dbReference type="Proteomes" id="UP000241762"/>
    </source>
</evidence>
<reference evidence="1 2" key="1">
    <citation type="submission" date="2018-03" db="EMBL/GenBank/DDBJ databases">
        <title>A gene transfer event suggests a long-term partnership between eustigmatophyte algae and a novel lineage of endosymbiotic bacteria.</title>
        <authorList>
            <person name="Yurchenko T."/>
            <person name="Sevcikova T."/>
            <person name="Pribyl P."/>
            <person name="El Karkouri K."/>
            <person name="Klimes V."/>
            <person name="Amaral R."/>
            <person name="Zbrankova V."/>
            <person name="Kim E."/>
            <person name="Raoult D."/>
            <person name="Santos L.M.A."/>
            <person name="Elias M."/>
        </authorList>
    </citation>
    <scope>NUCLEOTIDE SEQUENCE [LARGE SCALE GENOMIC DNA]</scope>
    <source>
        <strain evidence="1">CCALA 838</strain>
    </source>
</reference>
<organism evidence="1 2">
    <name type="scientific">Candidatus Phycorickettsia trachydisci</name>
    <dbReference type="NCBI Taxonomy" id="2115978"/>
    <lineage>
        <taxon>Bacteria</taxon>
        <taxon>Pseudomonadati</taxon>
        <taxon>Pseudomonadota</taxon>
        <taxon>Alphaproteobacteria</taxon>
        <taxon>Rickettsiales</taxon>
        <taxon>Rickettsiaceae</taxon>
        <taxon>Candidatus Phycorickettsia</taxon>
    </lineage>
</organism>
<accession>A0A2P1P7N9</accession>
<keyword evidence="2" id="KW-1185">Reference proteome</keyword>
<name>A0A2P1P7N9_9RICK</name>
<dbReference type="AlphaFoldDB" id="A0A2P1P7N9"/>
<gene>
    <name evidence="1" type="ORF">phytr_3290</name>
</gene>
<dbReference type="KEGG" id="ptc:phytr_3290"/>
<sequence length="267" mass="30978">MFMPEDEIQLKGPLKEWLDKRREKITKDIKNDIHLDINADSFNLEQLDLVHELLEARQRAIKIFLDDQKFEIENLVIRALTNPTTENLLHFTEELKNTTDLKVFGGFKGLFQDVRKAVAQNPGREPYEINEEFQRTLVAKETKLQHQYLEPPLNILNKSLSNKVTLPNLQPIEVQVIQAVSEMHQGCYSPKARCYSPKTMEKKRHHTLDSLPEEVKAQAKLALQQSFQLSKSMELPKHNDVTLPDLGLGHHESTLTMHLVRQSYRLL</sequence>
<proteinExistence type="predicted"/>